<protein>
    <submittedName>
        <fullName evidence="2">Uncharacterized protein</fullName>
    </submittedName>
</protein>
<keyword evidence="3" id="KW-1185">Reference proteome</keyword>
<gene>
    <name evidence="2" type="ORF">TNCT_127511</name>
</gene>
<feature type="region of interest" description="Disordered" evidence="1">
    <location>
        <begin position="1"/>
        <end position="20"/>
    </location>
</feature>
<sequence length="82" mass="9470">MNQGKSLSNQIGLTEEEKRTHFPKQFERGQLLTEEEAHEQKQKEKCIRKVSKTLSDPLANTFVLLFARNVFQTPRCTGHAQL</sequence>
<name>A0A8X6LF94_TRICU</name>
<feature type="compositionally biased region" description="Polar residues" evidence="1">
    <location>
        <begin position="1"/>
        <end position="12"/>
    </location>
</feature>
<proteinExistence type="predicted"/>
<evidence type="ECO:0000256" key="1">
    <source>
        <dbReference type="SAM" id="MobiDB-lite"/>
    </source>
</evidence>
<dbReference type="Proteomes" id="UP000887116">
    <property type="component" value="Unassembled WGS sequence"/>
</dbReference>
<reference evidence="2" key="1">
    <citation type="submission" date="2020-07" db="EMBL/GenBank/DDBJ databases">
        <title>Multicomponent nature underlies the extraordinary mechanical properties of spider dragline silk.</title>
        <authorList>
            <person name="Kono N."/>
            <person name="Nakamura H."/>
            <person name="Mori M."/>
            <person name="Yoshida Y."/>
            <person name="Ohtoshi R."/>
            <person name="Malay A.D."/>
            <person name="Moran D.A.P."/>
            <person name="Tomita M."/>
            <person name="Numata K."/>
            <person name="Arakawa K."/>
        </authorList>
    </citation>
    <scope>NUCLEOTIDE SEQUENCE</scope>
</reference>
<evidence type="ECO:0000313" key="3">
    <source>
        <dbReference type="Proteomes" id="UP000887116"/>
    </source>
</evidence>
<organism evidence="2 3">
    <name type="scientific">Trichonephila clavata</name>
    <name type="common">Joro spider</name>
    <name type="synonym">Nephila clavata</name>
    <dbReference type="NCBI Taxonomy" id="2740835"/>
    <lineage>
        <taxon>Eukaryota</taxon>
        <taxon>Metazoa</taxon>
        <taxon>Ecdysozoa</taxon>
        <taxon>Arthropoda</taxon>
        <taxon>Chelicerata</taxon>
        <taxon>Arachnida</taxon>
        <taxon>Araneae</taxon>
        <taxon>Araneomorphae</taxon>
        <taxon>Entelegynae</taxon>
        <taxon>Araneoidea</taxon>
        <taxon>Nephilidae</taxon>
        <taxon>Trichonephila</taxon>
    </lineage>
</organism>
<evidence type="ECO:0000313" key="2">
    <source>
        <dbReference type="EMBL" id="GFR07660.1"/>
    </source>
</evidence>
<accession>A0A8X6LF94</accession>
<dbReference type="AlphaFoldDB" id="A0A8X6LF94"/>
<comment type="caution">
    <text evidence="2">The sequence shown here is derived from an EMBL/GenBank/DDBJ whole genome shotgun (WGS) entry which is preliminary data.</text>
</comment>
<dbReference type="EMBL" id="BMAO01006320">
    <property type="protein sequence ID" value="GFR07660.1"/>
    <property type="molecule type" value="Genomic_DNA"/>
</dbReference>